<sequence>MAKKERMRIERINNGIVIDHIDAGKGIDILKLFPTEFLKTKIDYASYIDSPRMGMKDIIKIENLDVNAEWLMRIALLAPDLTISIIRNAKVQKKVKPTIPEIVEGILKCRNPKCVTIRETYLVSRFRVGRTETGRLKQQCTFCEHIFYD</sequence>
<dbReference type="GO" id="GO:0006207">
    <property type="term" value="P:'de novo' pyrimidine nucleobase biosynthetic process"/>
    <property type="evidence" value="ECO:0007669"/>
    <property type="project" value="InterPro"/>
</dbReference>
<dbReference type="SUPFAM" id="SSF54893">
    <property type="entry name" value="Aspartate carbamoyltransferase, Regulatory-chain, N-terminal domain"/>
    <property type="match status" value="1"/>
</dbReference>
<dbReference type="Proteomes" id="UP000663929">
    <property type="component" value="Chromosome"/>
</dbReference>
<evidence type="ECO:0000256" key="2">
    <source>
        <dbReference type="ARBA" id="ARBA00022833"/>
    </source>
</evidence>
<dbReference type="Pfam" id="PF01948">
    <property type="entry name" value="PyrI"/>
    <property type="match status" value="1"/>
</dbReference>
<gene>
    <name evidence="6" type="ORF">J3U87_15470</name>
</gene>
<protein>
    <submittedName>
        <fullName evidence="6">Aspartate carbamoyltransferase regulatory subunit</fullName>
    </submittedName>
</protein>
<dbReference type="Gene3D" id="2.30.30.20">
    <property type="entry name" value="Aspartate carbamoyltransferase regulatory subunit, C-terminal domain"/>
    <property type="match status" value="1"/>
</dbReference>
<accession>A0A8A4TWX5</accession>
<dbReference type="PANTHER" id="PTHR35805">
    <property type="entry name" value="ASPARTATE CARBAMOYLTRANSFERASE REGULATORY CHAIN"/>
    <property type="match status" value="1"/>
</dbReference>
<evidence type="ECO:0000256" key="1">
    <source>
        <dbReference type="ARBA" id="ARBA00022723"/>
    </source>
</evidence>
<dbReference type="InterPro" id="IPR020542">
    <property type="entry name" value="Asp_carbamoyltrfase_reg_C"/>
</dbReference>
<feature type="domain" description="Aspartate carbamoyltransferase regulatory subunit N-terminal" evidence="4">
    <location>
        <begin position="7"/>
        <end position="96"/>
    </location>
</feature>
<dbReference type="GO" id="GO:0046872">
    <property type="term" value="F:metal ion binding"/>
    <property type="evidence" value="ECO:0007669"/>
    <property type="project" value="UniProtKB-KW"/>
</dbReference>
<dbReference type="GO" id="GO:0009347">
    <property type="term" value="C:aspartate carbamoyltransferase complex"/>
    <property type="evidence" value="ECO:0007669"/>
    <property type="project" value="InterPro"/>
</dbReference>
<evidence type="ECO:0000259" key="4">
    <source>
        <dbReference type="Pfam" id="PF01948"/>
    </source>
</evidence>
<dbReference type="InterPro" id="IPR020545">
    <property type="entry name" value="Asp_carbamoyltransf_reg_N"/>
</dbReference>
<evidence type="ECO:0000256" key="3">
    <source>
        <dbReference type="ARBA" id="ARBA00022975"/>
    </source>
</evidence>
<feature type="domain" description="Aspartate carbamoyltransferase regulatory subunit C-terminal" evidence="5">
    <location>
        <begin position="103"/>
        <end position="147"/>
    </location>
</feature>
<organism evidence="6 7">
    <name type="scientific">Sulfidibacter corallicola</name>
    <dbReference type="NCBI Taxonomy" id="2818388"/>
    <lineage>
        <taxon>Bacteria</taxon>
        <taxon>Pseudomonadati</taxon>
        <taxon>Acidobacteriota</taxon>
        <taxon>Holophagae</taxon>
        <taxon>Acanthopleuribacterales</taxon>
        <taxon>Acanthopleuribacteraceae</taxon>
        <taxon>Sulfidibacter</taxon>
    </lineage>
</organism>
<dbReference type="EMBL" id="CP071793">
    <property type="protein sequence ID" value="QTD53847.1"/>
    <property type="molecule type" value="Genomic_DNA"/>
</dbReference>
<evidence type="ECO:0000313" key="7">
    <source>
        <dbReference type="Proteomes" id="UP000663929"/>
    </source>
</evidence>
<dbReference type="AlphaFoldDB" id="A0A8A4TWX5"/>
<dbReference type="Gene3D" id="3.30.70.140">
    <property type="entry name" value="Aspartate carbamoyltransferase regulatory subunit, N-terminal domain"/>
    <property type="match status" value="1"/>
</dbReference>
<name>A0A8A4TWX5_SULCO</name>
<evidence type="ECO:0000259" key="5">
    <source>
        <dbReference type="Pfam" id="PF02748"/>
    </source>
</evidence>
<evidence type="ECO:0000313" key="6">
    <source>
        <dbReference type="EMBL" id="QTD53847.1"/>
    </source>
</evidence>
<dbReference type="PANTHER" id="PTHR35805:SF1">
    <property type="entry name" value="ASPARTATE CARBAMOYLTRANSFERASE REGULATORY CHAIN"/>
    <property type="match status" value="1"/>
</dbReference>
<dbReference type="RefSeq" id="WP_237383947.1">
    <property type="nucleotide sequence ID" value="NZ_CP071793.1"/>
</dbReference>
<proteinExistence type="predicted"/>
<dbReference type="InterPro" id="IPR036792">
    <property type="entry name" value="Asp_carbatrfase_reg_C_sf"/>
</dbReference>
<dbReference type="KEGG" id="scor:J3U87_15470"/>
<keyword evidence="7" id="KW-1185">Reference proteome</keyword>
<dbReference type="InterPro" id="IPR002801">
    <property type="entry name" value="Asp_carbamoylTrfase_reg"/>
</dbReference>
<keyword evidence="3" id="KW-0665">Pyrimidine biosynthesis</keyword>
<keyword evidence="2" id="KW-0862">Zinc</keyword>
<dbReference type="GO" id="GO:0006221">
    <property type="term" value="P:pyrimidine nucleotide biosynthetic process"/>
    <property type="evidence" value="ECO:0007669"/>
    <property type="project" value="UniProtKB-KW"/>
</dbReference>
<dbReference type="InterPro" id="IPR036793">
    <property type="entry name" value="Asp_carbatrfase_reg_N_sf"/>
</dbReference>
<dbReference type="SUPFAM" id="SSF57825">
    <property type="entry name" value="Aspartate carbamoyltransferase, Regulatory-chain, C-terminal domain"/>
    <property type="match status" value="1"/>
</dbReference>
<reference evidence="6" key="1">
    <citation type="submission" date="2021-03" db="EMBL/GenBank/DDBJ databases">
        <title>Acanthopleuribacteraceae sp. M133.</title>
        <authorList>
            <person name="Wang G."/>
        </authorList>
    </citation>
    <scope>NUCLEOTIDE SEQUENCE</scope>
    <source>
        <strain evidence="6">M133</strain>
    </source>
</reference>
<keyword evidence="1" id="KW-0479">Metal-binding</keyword>
<dbReference type="Pfam" id="PF02748">
    <property type="entry name" value="PyrI_C"/>
    <property type="match status" value="1"/>
</dbReference>